<proteinExistence type="predicted"/>
<evidence type="ECO:0000313" key="2">
    <source>
        <dbReference type="Proteomes" id="UP001168098"/>
    </source>
</evidence>
<evidence type="ECO:0000313" key="1">
    <source>
        <dbReference type="EMBL" id="KAJ9678003.1"/>
    </source>
</evidence>
<keyword evidence="2" id="KW-1185">Reference proteome</keyword>
<gene>
    <name evidence="1" type="ORF">PVL29_022783</name>
</gene>
<comment type="caution">
    <text evidence="1">The sequence shown here is derived from an EMBL/GenBank/DDBJ whole genome shotgun (WGS) entry which is preliminary data.</text>
</comment>
<name>A0AA38YWI4_VITRO</name>
<accession>A0AA38YWI4</accession>
<reference evidence="1 2" key="1">
    <citation type="journal article" date="2023" name="BMC Biotechnol.">
        <title>Vitis rotundifolia cv Carlos genome sequencing.</title>
        <authorList>
            <person name="Huff M."/>
            <person name="Hulse-Kemp A."/>
            <person name="Scheffler B."/>
            <person name="Youngblood R."/>
            <person name="Simpson S."/>
            <person name="Babiker E."/>
            <person name="Staton M."/>
        </authorList>
    </citation>
    <scope>NUCLEOTIDE SEQUENCE [LARGE SCALE GENOMIC DNA]</scope>
    <source>
        <tissue evidence="1">Leaf</tissue>
    </source>
</reference>
<dbReference type="Proteomes" id="UP001168098">
    <property type="component" value="Unassembled WGS sequence"/>
</dbReference>
<dbReference type="AlphaFoldDB" id="A0AA38YWI4"/>
<dbReference type="EMBL" id="JARBHA010000017">
    <property type="protein sequence ID" value="KAJ9678003.1"/>
    <property type="molecule type" value="Genomic_DNA"/>
</dbReference>
<organism evidence="1 2">
    <name type="scientific">Vitis rotundifolia</name>
    <name type="common">Muscadine grape</name>
    <dbReference type="NCBI Taxonomy" id="103349"/>
    <lineage>
        <taxon>Eukaryota</taxon>
        <taxon>Viridiplantae</taxon>
        <taxon>Streptophyta</taxon>
        <taxon>Embryophyta</taxon>
        <taxon>Tracheophyta</taxon>
        <taxon>Spermatophyta</taxon>
        <taxon>Magnoliopsida</taxon>
        <taxon>eudicotyledons</taxon>
        <taxon>Gunneridae</taxon>
        <taxon>Pentapetalae</taxon>
        <taxon>rosids</taxon>
        <taxon>Vitales</taxon>
        <taxon>Vitaceae</taxon>
        <taxon>Viteae</taxon>
        <taxon>Vitis</taxon>
    </lineage>
</organism>
<sequence length="149" mass="16329">MRSTQSLKERLFTSRSIVRWLMGLVSRTVHLGGKAFCCKWCLRQKFVEIKLKSSGRNGELGAYPGIELALGTDPNIGSWQWCTGYLTIAFTMIAAIFSRDGPCLATDMTKPTVEVAHPGPVQNRPCPTVRIASLPAPVLPLAQVLHGYA</sequence>
<protein>
    <submittedName>
        <fullName evidence="1">Uncharacterized protein</fullName>
    </submittedName>
</protein>